<dbReference type="VEuPathDB" id="FungiDB:Z519_09452"/>
<evidence type="ECO:0000313" key="1">
    <source>
        <dbReference type="EMBL" id="KIW90022.1"/>
    </source>
</evidence>
<protein>
    <submittedName>
        <fullName evidence="1">Uncharacterized protein</fullName>
    </submittedName>
</protein>
<dbReference type="OrthoDB" id="5863171at2759"/>
<organism evidence="1 2">
    <name type="scientific">Cladophialophora bantiana (strain ATCC 10958 / CBS 173.52 / CDC B-1940 / NIH 8579)</name>
    <name type="common">Xylohypha bantiana</name>
    <dbReference type="NCBI Taxonomy" id="1442370"/>
    <lineage>
        <taxon>Eukaryota</taxon>
        <taxon>Fungi</taxon>
        <taxon>Dikarya</taxon>
        <taxon>Ascomycota</taxon>
        <taxon>Pezizomycotina</taxon>
        <taxon>Eurotiomycetes</taxon>
        <taxon>Chaetothyriomycetidae</taxon>
        <taxon>Chaetothyriales</taxon>
        <taxon>Herpotrichiellaceae</taxon>
        <taxon>Cladophialophora</taxon>
    </lineage>
</organism>
<dbReference type="EMBL" id="KN846994">
    <property type="protein sequence ID" value="KIW90022.1"/>
    <property type="molecule type" value="Genomic_DNA"/>
</dbReference>
<dbReference type="AlphaFoldDB" id="A0A0D2FU19"/>
<reference evidence="1" key="1">
    <citation type="submission" date="2015-01" db="EMBL/GenBank/DDBJ databases">
        <title>The Genome Sequence of Cladophialophora bantiana CBS 173.52.</title>
        <authorList>
            <consortium name="The Broad Institute Genomics Platform"/>
            <person name="Cuomo C."/>
            <person name="de Hoog S."/>
            <person name="Gorbushina A."/>
            <person name="Stielow B."/>
            <person name="Teixiera M."/>
            <person name="Abouelleil A."/>
            <person name="Chapman S.B."/>
            <person name="Priest M."/>
            <person name="Young S.K."/>
            <person name="Wortman J."/>
            <person name="Nusbaum C."/>
            <person name="Birren B."/>
        </authorList>
    </citation>
    <scope>NUCLEOTIDE SEQUENCE [LARGE SCALE GENOMIC DNA]</scope>
    <source>
        <strain evidence="1">CBS 173.52</strain>
    </source>
</reference>
<dbReference type="Proteomes" id="UP000053789">
    <property type="component" value="Unassembled WGS sequence"/>
</dbReference>
<dbReference type="GeneID" id="27702380"/>
<keyword evidence="2" id="KW-1185">Reference proteome</keyword>
<gene>
    <name evidence="1" type="ORF">Z519_09452</name>
</gene>
<name>A0A0D2FU19_CLAB1</name>
<proteinExistence type="predicted"/>
<dbReference type="HOGENOM" id="CLU_2654283_0_0_1"/>
<sequence>MSDTPVRQEFCLLAGLGTSKPVSTVFDDSYDTVKLKPMNREQWFRQNATGAIQRLRRLRKVGERGRRDCAGSFKRL</sequence>
<accession>A0A0D2FU19</accession>
<evidence type="ECO:0000313" key="2">
    <source>
        <dbReference type="Proteomes" id="UP000053789"/>
    </source>
</evidence>
<dbReference type="RefSeq" id="XP_016616691.1">
    <property type="nucleotide sequence ID" value="XM_016767175.1"/>
</dbReference>